<protein>
    <submittedName>
        <fullName evidence="10">ERC protein 2-like</fullName>
    </submittedName>
</protein>
<keyword evidence="2" id="KW-0963">Cytoplasm</keyword>
<dbReference type="PANTHER" id="PTHR18861:SF3">
    <property type="entry name" value="ERC PROTEIN 2"/>
    <property type="match status" value="1"/>
</dbReference>
<evidence type="ECO:0000313" key="11">
    <source>
        <dbReference type="Proteomes" id="UP000727407"/>
    </source>
</evidence>
<dbReference type="PANTHER" id="PTHR18861">
    <property type="entry name" value="ELKS/RAB6-INTERACTING/CAST PROTEIN"/>
    <property type="match status" value="1"/>
</dbReference>
<dbReference type="GO" id="GO:0007274">
    <property type="term" value="P:neuromuscular synaptic transmission"/>
    <property type="evidence" value="ECO:0007669"/>
    <property type="project" value="TreeGrafter"/>
</dbReference>
<evidence type="ECO:0000256" key="1">
    <source>
        <dbReference type="ARBA" id="ARBA00004245"/>
    </source>
</evidence>
<dbReference type="GO" id="GO:0030424">
    <property type="term" value="C:axon"/>
    <property type="evidence" value="ECO:0007669"/>
    <property type="project" value="UniProtKB-SubCell"/>
</dbReference>
<comment type="caution">
    <text evidence="10">The sequence shown here is derived from an EMBL/GenBank/DDBJ whole genome shotgun (WGS) entry which is preliminary data.</text>
</comment>
<dbReference type="OrthoDB" id="2019763at2759"/>
<sequence length="56" mass="6489">IDQLKQDLSKKESEMLALQTQLETLTNQNSDCKQHIEVLKESLTAKEQRSNIMQTE</sequence>
<dbReference type="GO" id="GO:0048788">
    <property type="term" value="C:cytoskeleton of presynaptic active zone"/>
    <property type="evidence" value="ECO:0007669"/>
    <property type="project" value="TreeGrafter"/>
</dbReference>
<dbReference type="GO" id="GO:0098882">
    <property type="term" value="F:structural constituent of presynaptic active zone"/>
    <property type="evidence" value="ECO:0007669"/>
    <property type="project" value="TreeGrafter"/>
</dbReference>
<feature type="non-terminal residue" evidence="10">
    <location>
        <position position="56"/>
    </location>
</feature>
<dbReference type="Proteomes" id="UP000727407">
    <property type="component" value="Unassembled WGS sequence"/>
</dbReference>
<feature type="coiled-coil region" evidence="9">
    <location>
        <begin position="1"/>
        <end position="42"/>
    </location>
</feature>
<evidence type="ECO:0000256" key="7">
    <source>
        <dbReference type="ARBA" id="ARBA00023273"/>
    </source>
</evidence>
<dbReference type="Pfam" id="PF10174">
    <property type="entry name" value="Cast"/>
    <property type="match status" value="1"/>
</dbReference>
<evidence type="ECO:0000256" key="9">
    <source>
        <dbReference type="SAM" id="Coils"/>
    </source>
</evidence>
<keyword evidence="5 9" id="KW-0175">Coiled coil</keyword>
<dbReference type="GO" id="GO:0048167">
    <property type="term" value="P:regulation of synaptic plasticity"/>
    <property type="evidence" value="ECO:0007669"/>
    <property type="project" value="TreeGrafter"/>
</dbReference>
<keyword evidence="6" id="KW-0206">Cytoskeleton</keyword>
<reference evidence="10" key="1">
    <citation type="submission" date="2020-07" db="EMBL/GenBank/DDBJ databases">
        <title>Clarias magur genome sequencing, assembly and annotation.</title>
        <authorList>
            <person name="Kushwaha B."/>
            <person name="Kumar R."/>
            <person name="Das P."/>
            <person name="Joshi C.G."/>
            <person name="Kumar D."/>
            <person name="Nagpure N.S."/>
            <person name="Pandey M."/>
            <person name="Agarwal S."/>
            <person name="Srivastava S."/>
            <person name="Singh M."/>
            <person name="Sahoo L."/>
            <person name="Jayasankar P."/>
            <person name="Meher P.K."/>
            <person name="Koringa P.G."/>
            <person name="Iquebal M.A."/>
            <person name="Das S.P."/>
            <person name="Bit A."/>
            <person name="Patnaik S."/>
            <person name="Patel N."/>
            <person name="Shah T.M."/>
            <person name="Hinsu A."/>
            <person name="Jena J.K."/>
        </authorList>
    </citation>
    <scope>NUCLEOTIDE SEQUENCE</scope>
    <source>
        <strain evidence="10">CIFAMagur01</strain>
        <tissue evidence="10">Testis</tissue>
    </source>
</reference>
<proteinExistence type="predicted"/>
<comment type="subcellular location">
    <subcellularLocation>
        <location evidence="1">Cytoplasm</location>
        <location evidence="1">Cytoskeleton</location>
    </subcellularLocation>
    <subcellularLocation>
        <location evidence="8">Presynapse</location>
    </subcellularLocation>
</comment>
<keyword evidence="3" id="KW-0597">Phosphoprotein</keyword>
<keyword evidence="4" id="KW-0770">Synapse</keyword>
<evidence type="ECO:0000256" key="5">
    <source>
        <dbReference type="ARBA" id="ARBA00023054"/>
    </source>
</evidence>
<evidence type="ECO:0000256" key="3">
    <source>
        <dbReference type="ARBA" id="ARBA00022553"/>
    </source>
</evidence>
<dbReference type="EMBL" id="QNUK01000024">
    <property type="protein sequence ID" value="KAF5907224.1"/>
    <property type="molecule type" value="Genomic_DNA"/>
</dbReference>
<keyword evidence="7" id="KW-0966">Cell projection</keyword>
<keyword evidence="11" id="KW-1185">Reference proteome</keyword>
<organism evidence="10 11">
    <name type="scientific">Clarias magur</name>
    <name type="common">Asian catfish</name>
    <name type="synonym">Macropteronotus magur</name>
    <dbReference type="NCBI Taxonomy" id="1594786"/>
    <lineage>
        <taxon>Eukaryota</taxon>
        <taxon>Metazoa</taxon>
        <taxon>Chordata</taxon>
        <taxon>Craniata</taxon>
        <taxon>Vertebrata</taxon>
        <taxon>Euteleostomi</taxon>
        <taxon>Actinopterygii</taxon>
        <taxon>Neopterygii</taxon>
        <taxon>Teleostei</taxon>
        <taxon>Ostariophysi</taxon>
        <taxon>Siluriformes</taxon>
        <taxon>Clariidae</taxon>
        <taxon>Clarias</taxon>
    </lineage>
</organism>
<evidence type="ECO:0000313" key="10">
    <source>
        <dbReference type="EMBL" id="KAF5907224.1"/>
    </source>
</evidence>
<evidence type="ECO:0000256" key="6">
    <source>
        <dbReference type="ARBA" id="ARBA00023212"/>
    </source>
</evidence>
<dbReference type="AlphaFoldDB" id="A0A8J4UNN8"/>
<evidence type="ECO:0000256" key="2">
    <source>
        <dbReference type="ARBA" id="ARBA00022490"/>
    </source>
</evidence>
<name>A0A8J4UNN8_CLAMG</name>
<accession>A0A8J4UNN8</accession>
<gene>
    <name evidence="10" type="ORF">DAT39_003093</name>
</gene>
<evidence type="ECO:0000256" key="8">
    <source>
        <dbReference type="ARBA" id="ARBA00034106"/>
    </source>
</evidence>
<feature type="non-terminal residue" evidence="10">
    <location>
        <position position="1"/>
    </location>
</feature>
<evidence type="ECO:0000256" key="4">
    <source>
        <dbReference type="ARBA" id="ARBA00023018"/>
    </source>
</evidence>
<dbReference type="InterPro" id="IPR019323">
    <property type="entry name" value="ELKS/CAST"/>
</dbReference>